<feature type="compositionally biased region" description="Acidic residues" evidence="3">
    <location>
        <begin position="49"/>
        <end position="58"/>
    </location>
</feature>
<dbReference type="Gene3D" id="3.40.390.10">
    <property type="entry name" value="Collagenase (Catalytic Domain)"/>
    <property type="match status" value="1"/>
</dbReference>
<feature type="compositionally biased region" description="Basic and acidic residues" evidence="3">
    <location>
        <begin position="473"/>
        <end position="489"/>
    </location>
</feature>
<dbReference type="CDD" id="cd04280">
    <property type="entry name" value="ZnMc_astacin_like"/>
    <property type="match status" value="1"/>
</dbReference>
<evidence type="ECO:0000313" key="6">
    <source>
        <dbReference type="RefSeq" id="XP_031770026.2"/>
    </source>
</evidence>
<evidence type="ECO:0000256" key="2">
    <source>
        <dbReference type="RuleBase" id="RU361183"/>
    </source>
</evidence>
<feature type="region of interest" description="Disordered" evidence="3">
    <location>
        <begin position="587"/>
        <end position="621"/>
    </location>
</feature>
<comment type="cofactor">
    <cofactor evidence="1 2">
        <name>Zn(2+)</name>
        <dbReference type="ChEBI" id="CHEBI:29105"/>
    </cofactor>
    <text evidence="1 2">Binds 1 zinc ion per subunit.</text>
</comment>
<dbReference type="Pfam" id="PF01400">
    <property type="entry name" value="Astacin"/>
    <property type="match status" value="1"/>
</dbReference>
<dbReference type="PANTHER" id="PTHR10127:SF814">
    <property type="entry name" value="MEPRIN A SUBUNIT BETA"/>
    <property type="match status" value="1"/>
</dbReference>
<keyword evidence="5" id="KW-1185">Reference proteome</keyword>
<feature type="binding site" evidence="1">
    <location>
        <position position="198"/>
    </location>
    <ligand>
        <name>Zn(2+)</name>
        <dbReference type="ChEBI" id="CHEBI:29105"/>
        <note>catalytic</note>
    </ligand>
</feature>
<keyword evidence="1 2" id="KW-0479">Metal-binding</keyword>
<proteinExistence type="predicted"/>
<dbReference type="InParanoid" id="A0A6J3CCA2"/>
<sequence length="781" mass="89718">MELINILVIILVVCVLECSTMSQDEIEEFTDYLQKTSQLDQTLKKGADPDDDLDEDEPASDHAWEESGKFEGDLILNEKQRRLIVEDVAEGLSRNGLRDSTKRWPDNEVIYYIQKEHFSSDQVDAIQNGIDDIARASCVKFRPYKRGDRDAVVIQGSRRGCFSQVGYQGGYQVLNLSGRHPVGRGCFRHGTVVHELLHTLGFYHMQSSPDRDDYIDVIWENIVQPARHNFRKYNTFAVSDFGVGYDYDSVLHYSRRAFSANGQDTIVPKMSGADIGQRIGLSDKDTQKLNKMYCDADSNNFDAEEETTKKPVPKKKTPKNKPFEGHGIGYHQGKTVVIKLLPSAETYQLPDIPEFHLFDYFSKTPEAVPTSQSEDWGKQLKYNIYKPLASISGEYYSSRGKMKLQDHINENPQEENNYNSYEGRTAKNPNLMYKGTEKSLAEENSHLGSTFEDKNLNNSQESTSEEDNQNNSEEIRPEVKNKQDSSSDKLDDDLNDAFQRLGKIIKTHVYPSQTPDLNVYRLNTDYKEFYSPEDTSRKISDKIKKLKGPNYNFSLLPKEIKEKYINQENVNSTALFLKDLYSSKKQNDKKESDILEENQQETLKSTEDDEPTSNNEMDSTYRTSFPLKHEYYAKKKYNTPGYASLANILPKNNYSSLYSPTDKVSDNDTKIHYKVLGKLVPIYNKWYIKDEYKHNPVNYDQNIYSDDLQDKSVSPFSARKSQKIYSPNAEEVYSPTAYLLFGVPVPLTRHWYRIDDAGIPPYNTFDTSKTIGSKKTSENNR</sequence>
<feature type="region of interest" description="Disordered" evidence="3">
    <location>
        <begin position="302"/>
        <end position="326"/>
    </location>
</feature>
<dbReference type="AlphaFoldDB" id="A0A6J3CCA2"/>
<reference evidence="6" key="1">
    <citation type="submission" date="2025-08" db="UniProtKB">
        <authorList>
            <consortium name="RefSeq"/>
        </authorList>
    </citation>
    <scope>IDENTIFICATION</scope>
    <source>
        <tissue evidence="6">Whole larvae</tissue>
    </source>
</reference>
<dbReference type="Proteomes" id="UP001652740">
    <property type="component" value="Unplaced"/>
</dbReference>
<organism evidence="5 6">
    <name type="scientific">Galleria mellonella</name>
    <name type="common">Greater wax moth</name>
    <dbReference type="NCBI Taxonomy" id="7137"/>
    <lineage>
        <taxon>Eukaryota</taxon>
        <taxon>Metazoa</taxon>
        <taxon>Ecdysozoa</taxon>
        <taxon>Arthropoda</taxon>
        <taxon>Hexapoda</taxon>
        <taxon>Insecta</taxon>
        <taxon>Pterygota</taxon>
        <taxon>Neoptera</taxon>
        <taxon>Endopterygota</taxon>
        <taxon>Lepidoptera</taxon>
        <taxon>Glossata</taxon>
        <taxon>Ditrysia</taxon>
        <taxon>Pyraloidea</taxon>
        <taxon>Pyralidae</taxon>
        <taxon>Galleriinae</taxon>
        <taxon>Galleria</taxon>
    </lineage>
</organism>
<gene>
    <name evidence="6" type="primary">LOC113522967</name>
</gene>
<dbReference type="EC" id="3.4.24.-" evidence="2"/>
<comment type="caution">
    <text evidence="1">Lacks conserved residue(s) required for the propagation of feature annotation.</text>
</comment>
<evidence type="ECO:0000256" key="3">
    <source>
        <dbReference type="SAM" id="MobiDB-lite"/>
    </source>
</evidence>
<keyword evidence="1 2" id="KW-0862">Zinc</keyword>
<dbReference type="GO" id="GO:0008270">
    <property type="term" value="F:zinc ion binding"/>
    <property type="evidence" value="ECO:0007669"/>
    <property type="project" value="UniProtKB-UniRule"/>
</dbReference>
<protein>
    <recommendedName>
        <fullName evidence="2">Metalloendopeptidase</fullName>
        <ecNumber evidence="2">3.4.24.-</ecNumber>
    </recommendedName>
</protein>
<evidence type="ECO:0000259" key="4">
    <source>
        <dbReference type="PROSITE" id="PS51864"/>
    </source>
</evidence>
<keyword evidence="2" id="KW-0732">Signal</keyword>
<accession>A0A6J3CCA2</accession>
<dbReference type="PANTHER" id="PTHR10127">
    <property type="entry name" value="DISCOIDIN, CUB, EGF, LAMININ , AND ZINC METALLOPROTEASE DOMAIN CONTAINING"/>
    <property type="match status" value="1"/>
</dbReference>
<keyword evidence="1 2" id="KW-0645">Protease</keyword>
<dbReference type="SUPFAM" id="SSF55486">
    <property type="entry name" value="Metalloproteases ('zincins'), catalytic domain"/>
    <property type="match status" value="1"/>
</dbReference>
<feature type="binding site" evidence="1">
    <location>
        <position position="194"/>
    </location>
    <ligand>
        <name>Zn(2+)</name>
        <dbReference type="ChEBI" id="CHEBI:29105"/>
        <note>catalytic</note>
    </ligand>
</feature>
<dbReference type="InterPro" id="IPR024079">
    <property type="entry name" value="MetalloPept_cat_dom_sf"/>
</dbReference>
<feature type="binding site" evidence="1">
    <location>
        <position position="204"/>
    </location>
    <ligand>
        <name>Zn(2+)</name>
        <dbReference type="ChEBI" id="CHEBI:29105"/>
        <note>catalytic</note>
    </ligand>
</feature>
<dbReference type="RefSeq" id="XP_031770026.2">
    <property type="nucleotide sequence ID" value="XM_031914166.2"/>
</dbReference>
<dbReference type="SMART" id="SM00235">
    <property type="entry name" value="ZnMc"/>
    <property type="match status" value="1"/>
</dbReference>
<feature type="region of interest" description="Disordered" evidence="3">
    <location>
        <begin position="43"/>
        <end position="64"/>
    </location>
</feature>
<dbReference type="GO" id="GO:0004222">
    <property type="term" value="F:metalloendopeptidase activity"/>
    <property type="evidence" value="ECO:0007669"/>
    <property type="project" value="UniProtKB-UniRule"/>
</dbReference>
<dbReference type="InterPro" id="IPR001506">
    <property type="entry name" value="Peptidase_M12A"/>
</dbReference>
<dbReference type="GeneID" id="113522967"/>
<keyword evidence="1 2" id="KW-0378">Hydrolase</keyword>
<feature type="compositionally biased region" description="Polar residues" evidence="3">
    <location>
        <begin position="612"/>
        <end position="621"/>
    </location>
</feature>
<feature type="region of interest" description="Disordered" evidence="3">
    <location>
        <begin position="411"/>
        <end position="430"/>
    </location>
</feature>
<name>A0A6J3CCA2_GALME</name>
<feature type="region of interest" description="Disordered" evidence="3">
    <location>
        <begin position="448"/>
        <end position="493"/>
    </location>
</feature>
<feature type="signal peptide" evidence="2">
    <location>
        <begin position="1"/>
        <end position="22"/>
    </location>
</feature>
<dbReference type="KEGG" id="gmw:113522967"/>
<keyword evidence="1 2" id="KW-0482">Metalloprotease</keyword>
<dbReference type="GO" id="GO:0006508">
    <property type="term" value="P:proteolysis"/>
    <property type="evidence" value="ECO:0007669"/>
    <property type="project" value="UniProtKB-KW"/>
</dbReference>
<evidence type="ECO:0000256" key="1">
    <source>
        <dbReference type="PROSITE-ProRule" id="PRU01211"/>
    </source>
</evidence>
<feature type="chain" id="PRO_5044965733" description="Metalloendopeptidase" evidence="2">
    <location>
        <begin position="23"/>
        <end position="781"/>
    </location>
</feature>
<feature type="compositionally biased region" description="Polar residues" evidence="3">
    <location>
        <begin position="411"/>
        <end position="422"/>
    </location>
</feature>
<evidence type="ECO:0000313" key="5">
    <source>
        <dbReference type="Proteomes" id="UP001652740"/>
    </source>
</evidence>
<dbReference type="InterPro" id="IPR034035">
    <property type="entry name" value="Astacin-like_dom"/>
</dbReference>
<feature type="domain" description="Peptidase M12A" evidence="4">
    <location>
        <begin position="95"/>
        <end position="295"/>
    </location>
</feature>
<dbReference type="PRINTS" id="PR00480">
    <property type="entry name" value="ASTACIN"/>
</dbReference>
<dbReference type="InterPro" id="IPR006026">
    <property type="entry name" value="Peptidase_Metallo"/>
</dbReference>
<dbReference type="PROSITE" id="PS51864">
    <property type="entry name" value="ASTACIN"/>
    <property type="match status" value="1"/>
</dbReference>
<feature type="active site" evidence="1">
    <location>
        <position position="195"/>
    </location>
</feature>